<proteinExistence type="predicted"/>
<feature type="region of interest" description="Disordered" evidence="1">
    <location>
        <begin position="96"/>
        <end position="154"/>
    </location>
</feature>
<feature type="compositionally biased region" description="Acidic residues" evidence="1">
    <location>
        <begin position="103"/>
        <end position="112"/>
    </location>
</feature>
<reference evidence="2 3" key="1">
    <citation type="submission" date="2021-01" db="EMBL/GenBank/DDBJ databases">
        <title>Cercospora kikuchii MAFF 305040 whole genome shotgun sequence.</title>
        <authorList>
            <person name="Kashiwa T."/>
            <person name="Suzuki T."/>
        </authorList>
    </citation>
    <scope>NUCLEOTIDE SEQUENCE [LARGE SCALE GENOMIC DNA]</scope>
    <source>
        <strain evidence="2 3">MAFF 305040</strain>
    </source>
</reference>
<dbReference type="GeneID" id="68294472"/>
<evidence type="ECO:0000256" key="1">
    <source>
        <dbReference type="SAM" id="MobiDB-lite"/>
    </source>
</evidence>
<dbReference type="Proteomes" id="UP000825890">
    <property type="component" value="Unassembled WGS sequence"/>
</dbReference>
<dbReference type="OrthoDB" id="3650975at2759"/>
<dbReference type="EMBL" id="BOLY01000005">
    <property type="protein sequence ID" value="GIZ45744.1"/>
    <property type="molecule type" value="Genomic_DNA"/>
</dbReference>
<protein>
    <submittedName>
        <fullName evidence="2">Uncharacterized protein</fullName>
    </submittedName>
</protein>
<feature type="compositionally biased region" description="Basic residues" evidence="1">
    <location>
        <begin position="175"/>
        <end position="184"/>
    </location>
</feature>
<comment type="caution">
    <text evidence="2">The sequence shown here is derived from an EMBL/GenBank/DDBJ whole genome shotgun (WGS) entry which is preliminary data.</text>
</comment>
<name>A0A9P3CJT2_9PEZI</name>
<feature type="region of interest" description="Disordered" evidence="1">
    <location>
        <begin position="167"/>
        <end position="216"/>
    </location>
</feature>
<feature type="compositionally biased region" description="Acidic residues" evidence="1">
    <location>
        <begin position="203"/>
        <end position="216"/>
    </location>
</feature>
<accession>A0A9P3CJT2</accession>
<evidence type="ECO:0000313" key="2">
    <source>
        <dbReference type="EMBL" id="GIZ45744.1"/>
    </source>
</evidence>
<feature type="compositionally biased region" description="Low complexity" evidence="1">
    <location>
        <begin position="113"/>
        <end position="151"/>
    </location>
</feature>
<keyword evidence="3" id="KW-1185">Reference proteome</keyword>
<evidence type="ECO:0000313" key="3">
    <source>
        <dbReference type="Proteomes" id="UP000825890"/>
    </source>
</evidence>
<organism evidence="2 3">
    <name type="scientific">Cercospora kikuchii</name>
    <dbReference type="NCBI Taxonomy" id="84275"/>
    <lineage>
        <taxon>Eukaryota</taxon>
        <taxon>Fungi</taxon>
        <taxon>Dikarya</taxon>
        <taxon>Ascomycota</taxon>
        <taxon>Pezizomycotina</taxon>
        <taxon>Dothideomycetes</taxon>
        <taxon>Dothideomycetidae</taxon>
        <taxon>Mycosphaerellales</taxon>
        <taxon>Mycosphaerellaceae</taxon>
        <taxon>Cercospora</taxon>
    </lineage>
</organism>
<sequence>MVGQEHQSWRNQATGYHRITGDLAEKHQGQGRAFFGYKYYRISHLDPISQNISFATLHFNCHIRDLDTDNNKFSENILLTVHSTIYDKCKMGKFSRDRAERDREEDEVEEQSNDQGSAQQSSSQQDSLQKDSSQQDSSQQDSVQQDSVQQDPIDDIVDAEKVPLTHKERMLQWNRKPRRLRQGKVGRAQSGKPRGPRIRPWTAEEDLEDGDFEEEDPVQFSSDYLYPEVDDYLYPGADDLFSEEECRTELTRMDLSPVIRQDDFGEAFPARSGVGCSYSSKVKGTPAKCKTEPRTNFPLPAEIRDRIYHYLLNAAAVEWTPERHVCRKSVSFCRDGTCSQPALFFQKQILRVNKTIGAEALHRFQKENKFVKLQFRDPDFLRQCAIFDVPILHTQVSPRFCGHMFTISVDREDDPSEQYLPVNAPRNRTPTKAARGKRVKGCSVLILGKYLPRVIPLLRHYCEREFPSGFLLNSEPGRLLTFRFNRARHVPKFRVQLCENDSTPTETDRRHRLIAMVHDVLRLPADVLTRGLVDGKPGTVKLFQAPQLVWEQAVHWDRLQTFSQLKRVADDHMRASRHEVAYLGYSTIISWMHTTFDKDLENRFGGHPNHSPALKRLGYLMSDIIVSKAHSLLCLGDGSKARKLLHFESFSPLVQAAERTSHMCDQYQHLHALAFVMRLPLRIGRYSVVPLNRLIRDLQRNIEELRGIYPQTKELRNDINVLRRLAENPMKADLEVLRKTLSFGKFPFQPYDSQGEANVPKRPEGVERFQDKKHRAMFSEQDKERLRNLPGLKQRKRAIEGEVMRLNGVKI</sequence>
<gene>
    <name evidence="2" type="ORF">CKM354_000889700</name>
</gene>
<dbReference type="AlphaFoldDB" id="A0A9P3CJT2"/>
<dbReference type="RefSeq" id="XP_044660231.1">
    <property type="nucleotide sequence ID" value="XM_044804296.1"/>
</dbReference>